<comment type="caution">
    <text evidence="9">The sequence shown here is derived from an EMBL/GenBank/DDBJ whole genome shotgun (WGS) entry which is preliminary data.</text>
</comment>
<evidence type="ECO:0000259" key="8">
    <source>
        <dbReference type="PROSITE" id="PS51767"/>
    </source>
</evidence>
<evidence type="ECO:0000256" key="1">
    <source>
        <dbReference type="ARBA" id="ARBA00007447"/>
    </source>
</evidence>
<keyword evidence="3" id="KW-0064">Aspartyl protease</keyword>
<feature type="signal peptide" evidence="7">
    <location>
        <begin position="1"/>
        <end position="20"/>
    </location>
</feature>
<dbReference type="AlphaFoldDB" id="A0A8K0J591"/>
<feature type="domain" description="Peptidase A1" evidence="8">
    <location>
        <begin position="92"/>
        <end position="401"/>
    </location>
</feature>
<keyword evidence="7" id="KW-0732">Signal</keyword>
<dbReference type="InterPro" id="IPR033121">
    <property type="entry name" value="PEPTIDASE_A1"/>
</dbReference>
<keyword evidence="4" id="KW-0378">Hydrolase</keyword>
<feature type="active site" evidence="5">
    <location>
        <position position="294"/>
    </location>
</feature>
<dbReference type="InterPro" id="IPR034163">
    <property type="entry name" value="Aspergillopepsin-like_cat_dom"/>
</dbReference>
<dbReference type="PANTHER" id="PTHR47966">
    <property type="entry name" value="BETA-SITE APP-CLEAVING ENZYME, ISOFORM A-RELATED"/>
    <property type="match status" value="1"/>
</dbReference>
<dbReference type="OrthoDB" id="2747330at2759"/>
<dbReference type="PROSITE" id="PS51767">
    <property type="entry name" value="PEPTIDASE_A1"/>
    <property type="match status" value="1"/>
</dbReference>
<sequence length="405" mass="43567">MQTFGSFLVTLVAASSLAAAAPAPGNGGGFSVPVVLTTHGKPNGPAALAKIHMKYTKSIPKDVAAALQHQHAQNRGTMGSAKNWPLLYDQLYLAPVQIGTPPQTLNLNFDTGSSDLWVFSNDTQPDLVKGQTLYYPGRSSTAKPMPGQKWTVLYGDWSMSAGKVYSDTVSIGGVQAQNQAVESATVVSDAFSKDPNTSGLVGLGFSSINNVEPTKQKTFFDNVLPALDQPVFTVNFFHKSNGTFNFGYIDPKEHTGPVVYSPVNNTQGYWTWTSTGYAFGSGPFREEPIENIADTGNSLLMLPGKIADRYYRKVPGSRYEMLQGGYIFPCAEQLPDFTFGVGDKATITIPGSYMNYADADNNMCFGAIQSSAFLGMNVWGDIALKAALVVFDGGNTRIGWAPKRL</sequence>
<dbReference type="EMBL" id="SRPY01000650">
    <property type="protein sequence ID" value="KAG5919819.1"/>
    <property type="molecule type" value="Genomic_DNA"/>
</dbReference>
<comment type="similarity">
    <text evidence="1">Belongs to the peptidase A1 family.</text>
</comment>
<name>A0A8K0J591_9HYPO</name>
<dbReference type="CDD" id="cd06097">
    <property type="entry name" value="Aspergillopepsin_like"/>
    <property type="match status" value="1"/>
</dbReference>
<proteinExistence type="inferred from homology"/>
<dbReference type="Pfam" id="PF00026">
    <property type="entry name" value="Asp"/>
    <property type="match status" value="1"/>
</dbReference>
<evidence type="ECO:0000256" key="6">
    <source>
        <dbReference type="PIRSR" id="PIRSR601461-2"/>
    </source>
</evidence>
<evidence type="ECO:0000256" key="2">
    <source>
        <dbReference type="ARBA" id="ARBA00022670"/>
    </source>
</evidence>
<dbReference type="SUPFAM" id="SSF50630">
    <property type="entry name" value="Acid proteases"/>
    <property type="match status" value="1"/>
</dbReference>
<evidence type="ECO:0000256" key="3">
    <source>
        <dbReference type="ARBA" id="ARBA00022750"/>
    </source>
</evidence>
<evidence type="ECO:0000256" key="5">
    <source>
        <dbReference type="PIRSR" id="PIRSR601461-1"/>
    </source>
</evidence>
<evidence type="ECO:0000313" key="9">
    <source>
        <dbReference type="EMBL" id="KAG5919819.1"/>
    </source>
</evidence>
<organism evidence="9 10">
    <name type="scientific">Claviceps africana</name>
    <dbReference type="NCBI Taxonomy" id="83212"/>
    <lineage>
        <taxon>Eukaryota</taxon>
        <taxon>Fungi</taxon>
        <taxon>Dikarya</taxon>
        <taxon>Ascomycota</taxon>
        <taxon>Pezizomycotina</taxon>
        <taxon>Sordariomycetes</taxon>
        <taxon>Hypocreomycetidae</taxon>
        <taxon>Hypocreales</taxon>
        <taxon>Clavicipitaceae</taxon>
        <taxon>Claviceps</taxon>
    </lineage>
</organism>
<dbReference type="GO" id="GO:0006508">
    <property type="term" value="P:proteolysis"/>
    <property type="evidence" value="ECO:0007669"/>
    <property type="project" value="UniProtKB-KW"/>
</dbReference>
<gene>
    <name evidence="9" type="ORF">E4U42_006419</name>
</gene>
<evidence type="ECO:0000256" key="4">
    <source>
        <dbReference type="ARBA" id="ARBA00022801"/>
    </source>
</evidence>
<dbReference type="InterPro" id="IPR021109">
    <property type="entry name" value="Peptidase_aspartic_dom_sf"/>
</dbReference>
<feature type="disulfide bond" evidence="6">
    <location>
        <begin position="330"/>
        <end position="364"/>
    </location>
</feature>
<dbReference type="InterPro" id="IPR001461">
    <property type="entry name" value="Aspartic_peptidase_A1"/>
</dbReference>
<dbReference type="Gene3D" id="2.40.70.10">
    <property type="entry name" value="Acid Proteases"/>
    <property type="match status" value="2"/>
</dbReference>
<dbReference type="Proteomes" id="UP000811619">
    <property type="component" value="Unassembled WGS sequence"/>
</dbReference>
<evidence type="ECO:0000256" key="7">
    <source>
        <dbReference type="SAM" id="SignalP"/>
    </source>
</evidence>
<reference evidence="9" key="1">
    <citation type="journal article" date="2020" name="bioRxiv">
        <title>Whole genome comparisons of ergot fungi reveals the divergence and evolution of species within the genus Claviceps are the result of varying mechanisms driving genome evolution and host range expansion.</title>
        <authorList>
            <person name="Wyka S.A."/>
            <person name="Mondo S.J."/>
            <person name="Liu M."/>
            <person name="Dettman J."/>
            <person name="Nalam V."/>
            <person name="Broders K.D."/>
        </authorList>
    </citation>
    <scope>NUCLEOTIDE SEQUENCE</scope>
    <source>
        <strain evidence="9">CCC 489</strain>
    </source>
</reference>
<keyword evidence="10" id="KW-1185">Reference proteome</keyword>
<accession>A0A8K0J591</accession>
<keyword evidence="6" id="KW-1015">Disulfide bond</keyword>
<protein>
    <recommendedName>
        <fullName evidence="8">Peptidase A1 domain-containing protein</fullName>
    </recommendedName>
</protein>
<dbReference type="PRINTS" id="PR00792">
    <property type="entry name" value="PEPSIN"/>
</dbReference>
<feature type="chain" id="PRO_5035474454" description="Peptidase A1 domain-containing protein" evidence="7">
    <location>
        <begin position="21"/>
        <end position="405"/>
    </location>
</feature>
<feature type="active site" evidence="5">
    <location>
        <position position="110"/>
    </location>
</feature>
<evidence type="ECO:0000313" key="10">
    <source>
        <dbReference type="Proteomes" id="UP000811619"/>
    </source>
</evidence>
<dbReference type="FunFam" id="2.40.70.10:FF:000026">
    <property type="entry name" value="Endothiapepsin"/>
    <property type="match status" value="1"/>
</dbReference>
<keyword evidence="2" id="KW-0645">Protease</keyword>
<dbReference type="PANTHER" id="PTHR47966:SF2">
    <property type="entry name" value="ASPERGILLOPEPSIN-1-RELATED"/>
    <property type="match status" value="1"/>
</dbReference>
<dbReference type="GO" id="GO:0004190">
    <property type="term" value="F:aspartic-type endopeptidase activity"/>
    <property type="evidence" value="ECO:0007669"/>
    <property type="project" value="UniProtKB-KW"/>
</dbReference>